<comment type="caution">
    <text evidence="2">The sequence shown here is derived from an EMBL/GenBank/DDBJ whole genome shotgun (WGS) entry which is preliminary data.</text>
</comment>
<protein>
    <recommendedName>
        <fullName evidence="4">DUF2808 domain-containing protein</fullName>
    </recommendedName>
</protein>
<evidence type="ECO:0000256" key="1">
    <source>
        <dbReference type="SAM" id="SignalP"/>
    </source>
</evidence>
<name>A0A367R0G6_NOSPU</name>
<evidence type="ECO:0008006" key="4">
    <source>
        <dbReference type="Google" id="ProtNLM"/>
    </source>
</evidence>
<dbReference type="Proteomes" id="UP000252085">
    <property type="component" value="Unassembled WGS sequence"/>
</dbReference>
<dbReference type="Pfam" id="PF10989">
    <property type="entry name" value="DUF2808"/>
    <property type="match status" value="1"/>
</dbReference>
<evidence type="ECO:0000313" key="3">
    <source>
        <dbReference type="Proteomes" id="UP000252085"/>
    </source>
</evidence>
<accession>A0A367R0G6</accession>
<keyword evidence="1" id="KW-0732">Signal</keyword>
<organism evidence="2 3">
    <name type="scientific">Nostoc punctiforme NIES-2108</name>
    <dbReference type="NCBI Taxonomy" id="1356359"/>
    <lineage>
        <taxon>Bacteria</taxon>
        <taxon>Bacillati</taxon>
        <taxon>Cyanobacteriota</taxon>
        <taxon>Cyanophyceae</taxon>
        <taxon>Nostocales</taxon>
        <taxon>Nostocaceae</taxon>
        <taxon>Nostoc</taxon>
    </lineage>
</organism>
<feature type="chain" id="PRO_5016778518" description="DUF2808 domain-containing protein" evidence="1">
    <location>
        <begin position="22"/>
        <end position="157"/>
    </location>
</feature>
<proteinExistence type="predicted"/>
<dbReference type="EMBL" id="LXQE01000193">
    <property type="protein sequence ID" value="RCJ29966.1"/>
    <property type="molecule type" value="Genomic_DNA"/>
</dbReference>
<dbReference type="InterPro" id="IPR021256">
    <property type="entry name" value="DUF2808"/>
</dbReference>
<sequence>MKKLIHAVGLTLIIASFSSAAYSTTTMKNSRFPNIVGAVQFPQNKAKLVRHSFRLKIPQDSRVLSQMTITVPQGLTVKNDIDLSDQSGKKIAANITVNGRTITIAFPQQVAPGTELKINLNRVLISGTSNAWLYPVSVRLVGLNADIPVGVFRLRIY</sequence>
<dbReference type="AlphaFoldDB" id="A0A367R0G6"/>
<evidence type="ECO:0000313" key="2">
    <source>
        <dbReference type="EMBL" id="RCJ29966.1"/>
    </source>
</evidence>
<gene>
    <name evidence="2" type="ORF">A6769_34510</name>
</gene>
<reference evidence="3" key="1">
    <citation type="submission" date="2016-04" db="EMBL/GenBank/DDBJ databases">
        <authorList>
            <person name="Tabuchi Yagui T.R."/>
        </authorList>
    </citation>
    <scope>NUCLEOTIDE SEQUENCE [LARGE SCALE GENOMIC DNA]</scope>
</reference>
<feature type="signal peptide" evidence="1">
    <location>
        <begin position="1"/>
        <end position="21"/>
    </location>
</feature>